<reference evidence="2" key="1">
    <citation type="submission" date="2020-11" db="EMBL/GenBank/DDBJ databases">
        <authorList>
            <consortium name="DOE Joint Genome Institute"/>
            <person name="Ahrendt S."/>
            <person name="Riley R."/>
            <person name="Andreopoulos W."/>
            <person name="Labutti K."/>
            <person name="Pangilinan J."/>
            <person name="Ruiz-Duenas F.J."/>
            <person name="Barrasa J.M."/>
            <person name="Sanchez-Garcia M."/>
            <person name="Camarero S."/>
            <person name="Miyauchi S."/>
            <person name="Serrano A."/>
            <person name="Linde D."/>
            <person name="Babiker R."/>
            <person name="Drula E."/>
            <person name="Ayuso-Fernandez I."/>
            <person name="Pacheco R."/>
            <person name="Padilla G."/>
            <person name="Ferreira P."/>
            <person name="Barriuso J."/>
            <person name="Kellner H."/>
            <person name="Castanera R."/>
            <person name="Alfaro M."/>
            <person name="Ramirez L."/>
            <person name="Pisabarro A.G."/>
            <person name="Kuo A."/>
            <person name="Tritt A."/>
            <person name="Lipzen A."/>
            <person name="He G."/>
            <person name="Yan M."/>
            <person name="Ng V."/>
            <person name="Cullen D."/>
            <person name="Martin F."/>
            <person name="Rosso M.-N."/>
            <person name="Henrissat B."/>
            <person name="Hibbett D."/>
            <person name="Martinez A.T."/>
            <person name="Grigoriev I.V."/>
        </authorList>
    </citation>
    <scope>NUCLEOTIDE SEQUENCE</scope>
    <source>
        <strain evidence="2">CBS 506.95</strain>
    </source>
</reference>
<feature type="region of interest" description="Disordered" evidence="1">
    <location>
        <begin position="168"/>
        <end position="198"/>
    </location>
</feature>
<protein>
    <submittedName>
        <fullName evidence="2">Uncharacterized protein</fullName>
    </submittedName>
</protein>
<feature type="compositionally biased region" description="Polar residues" evidence="1">
    <location>
        <begin position="168"/>
        <end position="194"/>
    </location>
</feature>
<keyword evidence="3" id="KW-1185">Reference proteome</keyword>
<evidence type="ECO:0000256" key="1">
    <source>
        <dbReference type="SAM" id="MobiDB-lite"/>
    </source>
</evidence>
<sequence>MDIDVDWCLTCQRHIEGPTPYCSFECQDHAEPSSSRPKPQVFCTCDEDEDDDFSSLDDDDVIYHEIEAPTGSGSARWLGNDDAGIAAWAAEIQPGTPAELSTSPCCYHSPRKSISPKTYRPPPNLLKSSHRIVPPSLCTTAPQPESALTSTPILTPSRQSSINLLAQTTSQQASLGKASSKSAQTDSSLSTPASSHPVPIHLAGRKASAFDDMYTQVRSWVSPCPSIFVPAEVMQKRYQPPIQRVNSSKNLFTTHEFVQKYSRTDSSRGRSRLASELAYQNEQLSFKARGRKSSRVAA</sequence>
<dbReference type="OrthoDB" id="2210012at2759"/>
<accession>A0A9P6JJI4</accession>
<comment type="caution">
    <text evidence="2">The sequence shown here is derived from an EMBL/GenBank/DDBJ whole genome shotgun (WGS) entry which is preliminary data.</text>
</comment>
<gene>
    <name evidence="2" type="ORF">CPB83DRAFT_840007</name>
</gene>
<feature type="compositionally biased region" description="Polar residues" evidence="1">
    <location>
        <begin position="137"/>
        <end position="153"/>
    </location>
</feature>
<name>A0A9P6JJI4_9AGAR</name>
<organism evidence="2 3">
    <name type="scientific">Crepidotus variabilis</name>
    <dbReference type="NCBI Taxonomy" id="179855"/>
    <lineage>
        <taxon>Eukaryota</taxon>
        <taxon>Fungi</taxon>
        <taxon>Dikarya</taxon>
        <taxon>Basidiomycota</taxon>
        <taxon>Agaricomycotina</taxon>
        <taxon>Agaricomycetes</taxon>
        <taxon>Agaricomycetidae</taxon>
        <taxon>Agaricales</taxon>
        <taxon>Agaricineae</taxon>
        <taxon>Crepidotaceae</taxon>
        <taxon>Crepidotus</taxon>
    </lineage>
</organism>
<evidence type="ECO:0000313" key="2">
    <source>
        <dbReference type="EMBL" id="KAF9523053.1"/>
    </source>
</evidence>
<dbReference type="EMBL" id="MU157926">
    <property type="protein sequence ID" value="KAF9523053.1"/>
    <property type="molecule type" value="Genomic_DNA"/>
</dbReference>
<feature type="region of interest" description="Disordered" evidence="1">
    <location>
        <begin position="112"/>
        <end position="153"/>
    </location>
</feature>
<proteinExistence type="predicted"/>
<dbReference type="Proteomes" id="UP000807306">
    <property type="component" value="Unassembled WGS sequence"/>
</dbReference>
<evidence type="ECO:0000313" key="3">
    <source>
        <dbReference type="Proteomes" id="UP000807306"/>
    </source>
</evidence>
<dbReference type="AlphaFoldDB" id="A0A9P6JJI4"/>